<comment type="subcellular location">
    <subcellularLocation>
        <location evidence="1 5">Membrane</location>
        <topology evidence="1 5">Multi-pass membrane protein</topology>
    </subcellularLocation>
</comment>
<evidence type="ECO:0000256" key="3">
    <source>
        <dbReference type="ARBA" id="ARBA00022989"/>
    </source>
</evidence>
<organism evidence="6 7">
    <name type="scientific">Batrachochytrium dendrobatidis (strain JAM81 / FGSC 10211)</name>
    <name type="common">Frog chytrid fungus</name>
    <dbReference type="NCBI Taxonomy" id="684364"/>
    <lineage>
        <taxon>Eukaryota</taxon>
        <taxon>Fungi</taxon>
        <taxon>Fungi incertae sedis</taxon>
        <taxon>Chytridiomycota</taxon>
        <taxon>Chytridiomycota incertae sedis</taxon>
        <taxon>Chytridiomycetes</taxon>
        <taxon>Rhizophydiales</taxon>
        <taxon>Rhizophydiales incertae sedis</taxon>
        <taxon>Batrachochytrium</taxon>
    </lineage>
</organism>
<dbReference type="PANTHER" id="PTHR19317:SF0">
    <property type="entry name" value="PRENYLATED RAB ACCEPTOR PROTEIN 1"/>
    <property type="match status" value="1"/>
</dbReference>
<feature type="transmembrane region" description="Helical" evidence="5">
    <location>
        <begin position="103"/>
        <end position="136"/>
    </location>
</feature>
<dbReference type="STRING" id="684364.F4PBP4"/>
<gene>
    <name evidence="6" type="ORF">BATDEDRAFT_14138</name>
</gene>
<accession>F4PBP4</accession>
<dbReference type="Proteomes" id="UP000007241">
    <property type="component" value="Unassembled WGS sequence"/>
</dbReference>
<dbReference type="InterPro" id="IPR004895">
    <property type="entry name" value="Prenylated_rab_accept_PRA1"/>
</dbReference>
<keyword evidence="2 5" id="KW-0812">Transmembrane</keyword>
<protein>
    <recommendedName>
        <fullName evidence="5">PRA1 family protein</fullName>
    </recommendedName>
</protein>
<dbReference type="OrthoDB" id="63113at2759"/>
<sequence>QSVKEESQKRLEALRPWTEFFDRQRISKPNGYSGISQRLSFNLRYFQNNYILIVLLVIAYFLITQPWLLVSVAFLVCGFKWISSLPTNEPTVIAGKSFTQLQLWGIYAVISLILLFFTGISSTLFWVAFICALVVCGHAGFMDKPVEAEFEGDEQV</sequence>
<evidence type="ECO:0000256" key="2">
    <source>
        <dbReference type="ARBA" id="ARBA00022692"/>
    </source>
</evidence>
<evidence type="ECO:0000313" key="6">
    <source>
        <dbReference type="EMBL" id="EGF77358.1"/>
    </source>
</evidence>
<dbReference type="GO" id="GO:0016020">
    <property type="term" value="C:membrane"/>
    <property type="evidence" value="ECO:0007669"/>
    <property type="project" value="UniProtKB-SubCell"/>
</dbReference>
<dbReference type="GeneID" id="18236889"/>
<keyword evidence="7" id="KW-1185">Reference proteome</keyword>
<dbReference type="HOGENOM" id="CLU_103851_1_1_1"/>
<evidence type="ECO:0000313" key="7">
    <source>
        <dbReference type="Proteomes" id="UP000007241"/>
    </source>
</evidence>
<feature type="transmembrane region" description="Helical" evidence="5">
    <location>
        <begin position="50"/>
        <end position="83"/>
    </location>
</feature>
<evidence type="ECO:0000256" key="1">
    <source>
        <dbReference type="ARBA" id="ARBA00004141"/>
    </source>
</evidence>
<dbReference type="EMBL" id="GL882892">
    <property type="protein sequence ID" value="EGF77358.1"/>
    <property type="molecule type" value="Genomic_DNA"/>
</dbReference>
<evidence type="ECO:0000256" key="4">
    <source>
        <dbReference type="ARBA" id="ARBA00023136"/>
    </source>
</evidence>
<proteinExistence type="inferred from homology"/>
<dbReference type="AlphaFoldDB" id="F4PBP4"/>
<name>F4PBP4_BATDJ</name>
<comment type="similarity">
    <text evidence="5">Belongs to the PRA1 family.</text>
</comment>
<keyword evidence="4 5" id="KW-0472">Membrane</keyword>
<evidence type="ECO:0000256" key="5">
    <source>
        <dbReference type="RuleBase" id="RU363107"/>
    </source>
</evidence>
<dbReference type="FunCoup" id="F4PBP4">
    <property type="interactions" value="290"/>
</dbReference>
<keyword evidence="3 5" id="KW-1133">Transmembrane helix</keyword>
<feature type="non-terminal residue" evidence="6">
    <location>
        <position position="1"/>
    </location>
</feature>
<reference evidence="6 7" key="1">
    <citation type="submission" date="2009-12" db="EMBL/GenBank/DDBJ databases">
        <title>The draft genome of Batrachochytrium dendrobatidis.</title>
        <authorList>
            <consortium name="US DOE Joint Genome Institute (JGI-PGF)"/>
            <person name="Kuo A."/>
            <person name="Salamov A."/>
            <person name="Schmutz J."/>
            <person name="Lucas S."/>
            <person name="Pitluck S."/>
            <person name="Rosenblum E."/>
            <person name="Stajich J."/>
            <person name="Eisen M."/>
            <person name="Grigoriev I.V."/>
        </authorList>
    </citation>
    <scope>NUCLEOTIDE SEQUENCE [LARGE SCALE GENOMIC DNA]</scope>
    <source>
        <strain evidence="7">JAM81 / FGSC 10211</strain>
    </source>
</reference>
<dbReference type="InParanoid" id="F4PBP4"/>
<dbReference type="GO" id="GO:0005794">
    <property type="term" value="C:Golgi apparatus"/>
    <property type="evidence" value="ECO:0000318"/>
    <property type="project" value="GO_Central"/>
</dbReference>
<dbReference type="OMA" id="PWTVFFN"/>
<dbReference type="RefSeq" id="XP_006681877.1">
    <property type="nucleotide sequence ID" value="XM_006681814.1"/>
</dbReference>
<dbReference type="Pfam" id="PF03208">
    <property type="entry name" value="PRA1"/>
    <property type="match status" value="1"/>
</dbReference>
<dbReference type="PANTHER" id="PTHR19317">
    <property type="entry name" value="PRENYLATED RAB ACCEPTOR 1-RELATED"/>
    <property type="match status" value="1"/>
</dbReference>